<feature type="transmembrane region" description="Helical" evidence="6">
    <location>
        <begin position="51"/>
        <end position="70"/>
    </location>
</feature>
<dbReference type="PANTHER" id="PTHR12050">
    <property type="entry name" value="LEPTIN RECEPTOR-RELATED"/>
    <property type="match status" value="1"/>
</dbReference>
<dbReference type="EMBL" id="CM035422">
    <property type="protein sequence ID" value="KAH7372899.1"/>
    <property type="molecule type" value="Genomic_DNA"/>
</dbReference>
<evidence type="ECO:0000256" key="1">
    <source>
        <dbReference type="ARBA" id="ARBA00004141"/>
    </source>
</evidence>
<comment type="caution">
    <text evidence="7">The sequence shown here is derived from an EMBL/GenBank/DDBJ whole genome shotgun (WGS) entry which is preliminary data.</text>
</comment>
<evidence type="ECO:0000256" key="6">
    <source>
        <dbReference type="SAM" id="Phobius"/>
    </source>
</evidence>
<protein>
    <recommendedName>
        <fullName evidence="9">Vacuolar protein sorting 55</fullName>
    </recommendedName>
</protein>
<evidence type="ECO:0000256" key="4">
    <source>
        <dbReference type="ARBA" id="ARBA00022989"/>
    </source>
</evidence>
<gene>
    <name evidence="7" type="ORF">KP509_17G027700</name>
</gene>
<sequence>MYRVYLDTNLSSLVTSWENAAKFLTGFSAVGSIAIPAILHHAGLIKAGAMYIEFASFFVLLCTVLIFNQVGRDDRW</sequence>
<dbReference type="Proteomes" id="UP000825935">
    <property type="component" value="Chromosome 17"/>
</dbReference>
<feature type="transmembrane region" description="Helical" evidence="6">
    <location>
        <begin position="20"/>
        <end position="39"/>
    </location>
</feature>
<organism evidence="7 8">
    <name type="scientific">Ceratopteris richardii</name>
    <name type="common">Triangle waterfern</name>
    <dbReference type="NCBI Taxonomy" id="49495"/>
    <lineage>
        <taxon>Eukaryota</taxon>
        <taxon>Viridiplantae</taxon>
        <taxon>Streptophyta</taxon>
        <taxon>Embryophyta</taxon>
        <taxon>Tracheophyta</taxon>
        <taxon>Polypodiopsida</taxon>
        <taxon>Polypodiidae</taxon>
        <taxon>Polypodiales</taxon>
        <taxon>Pteridineae</taxon>
        <taxon>Pteridaceae</taxon>
        <taxon>Parkerioideae</taxon>
        <taxon>Ceratopteris</taxon>
    </lineage>
</organism>
<evidence type="ECO:0000313" key="7">
    <source>
        <dbReference type="EMBL" id="KAH7372899.1"/>
    </source>
</evidence>
<dbReference type="PANTHER" id="PTHR12050:SF0">
    <property type="entry name" value="RH04491P"/>
    <property type="match status" value="1"/>
</dbReference>
<accession>A0A8T2SUZ4</accession>
<dbReference type="OrthoDB" id="14246at2759"/>
<evidence type="ECO:0000256" key="3">
    <source>
        <dbReference type="ARBA" id="ARBA00022692"/>
    </source>
</evidence>
<comment type="subcellular location">
    <subcellularLocation>
        <location evidence="1">Membrane</location>
        <topology evidence="1">Multi-pass membrane protein</topology>
    </subcellularLocation>
</comment>
<evidence type="ECO:0000256" key="2">
    <source>
        <dbReference type="ARBA" id="ARBA00005645"/>
    </source>
</evidence>
<dbReference type="Pfam" id="PF04133">
    <property type="entry name" value="Vps55"/>
    <property type="match status" value="1"/>
</dbReference>
<dbReference type="InterPro" id="IPR007262">
    <property type="entry name" value="Vps55/LEPROT"/>
</dbReference>
<keyword evidence="4 6" id="KW-1133">Transmembrane helix</keyword>
<evidence type="ECO:0000313" key="8">
    <source>
        <dbReference type="Proteomes" id="UP000825935"/>
    </source>
</evidence>
<keyword evidence="8" id="KW-1185">Reference proteome</keyword>
<keyword evidence="5 6" id="KW-0472">Membrane</keyword>
<evidence type="ECO:0008006" key="9">
    <source>
        <dbReference type="Google" id="ProtNLM"/>
    </source>
</evidence>
<evidence type="ECO:0000256" key="5">
    <source>
        <dbReference type="ARBA" id="ARBA00023136"/>
    </source>
</evidence>
<name>A0A8T2SUZ4_CERRI</name>
<dbReference type="GO" id="GO:0005768">
    <property type="term" value="C:endosome"/>
    <property type="evidence" value="ECO:0007669"/>
    <property type="project" value="TreeGrafter"/>
</dbReference>
<dbReference type="GO" id="GO:0032511">
    <property type="term" value="P:late endosome to vacuole transport via multivesicular body sorting pathway"/>
    <property type="evidence" value="ECO:0007669"/>
    <property type="project" value="TreeGrafter"/>
</dbReference>
<dbReference type="GO" id="GO:0016020">
    <property type="term" value="C:membrane"/>
    <property type="evidence" value="ECO:0007669"/>
    <property type="project" value="UniProtKB-SubCell"/>
</dbReference>
<reference evidence="7" key="1">
    <citation type="submission" date="2021-08" db="EMBL/GenBank/DDBJ databases">
        <title>WGS assembly of Ceratopteris richardii.</title>
        <authorList>
            <person name="Marchant D.B."/>
            <person name="Chen G."/>
            <person name="Jenkins J."/>
            <person name="Shu S."/>
            <person name="Leebens-Mack J."/>
            <person name="Grimwood J."/>
            <person name="Schmutz J."/>
            <person name="Soltis P."/>
            <person name="Soltis D."/>
            <person name="Chen Z.-H."/>
        </authorList>
    </citation>
    <scope>NUCLEOTIDE SEQUENCE</scope>
    <source>
        <strain evidence="7">Whitten #5841</strain>
        <tissue evidence="7">Leaf</tissue>
    </source>
</reference>
<comment type="similarity">
    <text evidence="2">Belongs to the OB-RGRP/VPS55 family.</text>
</comment>
<dbReference type="AlphaFoldDB" id="A0A8T2SUZ4"/>
<proteinExistence type="inferred from homology"/>
<keyword evidence="3 6" id="KW-0812">Transmembrane</keyword>